<dbReference type="GO" id="GO:0016209">
    <property type="term" value="F:antioxidant activity"/>
    <property type="evidence" value="ECO:0007669"/>
    <property type="project" value="InterPro"/>
</dbReference>
<dbReference type="AlphaFoldDB" id="A0A2T0RSY0"/>
<dbReference type="InterPro" id="IPR036249">
    <property type="entry name" value="Thioredoxin-like_sf"/>
</dbReference>
<proteinExistence type="predicted"/>
<dbReference type="OrthoDB" id="9799347at2"/>
<dbReference type="InterPro" id="IPR017937">
    <property type="entry name" value="Thioredoxin_CS"/>
</dbReference>
<evidence type="ECO:0000313" key="4">
    <source>
        <dbReference type="EMBL" id="PRY24305.1"/>
    </source>
</evidence>
<dbReference type="Proteomes" id="UP000239480">
    <property type="component" value="Unassembled WGS sequence"/>
</dbReference>
<dbReference type="PANTHER" id="PTHR42852">
    <property type="entry name" value="THIOL:DISULFIDE INTERCHANGE PROTEIN DSBE"/>
    <property type="match status" value="1"/>
</dbReference>
<dbReference type="GO" id="GO:0016853">
    <property type="term" value="F:isomerase activity"/>
    <property type="evidence" value="ECO:0007669"/>
    <property type="project" value="UniProtKB-KW"/>
</dbReference>
<dbReference type="PROSITE" id="PS00194">
    <property type="entry name" value="THIOREDOXIN_1"/>
    <property type="match status" value="1"/>
</dbReference>
<dbReference type="Pfam" id="PF00578">
    <property type="entry name" value="AhpC-TSA"/>
    <property type="match status" value="1"/>
</dbReference>
<keyword evidence="1" id="KW-0676">Redox-active center</keyword>
<dbReference type="EMBL" id="PVTD01000003">
    <property type="protein sequence ID" value="PRY24305.1"/>
    <property type="molecule type" value="Genomic_DNA"/>
</dbReference>
<dbReference type="PROSITE" id="PS51352">
    <property type="entry name" value="THIOREDOXIN_2"/>
    <property type="match status" value="1"/>
</dbReference>
<evidence type="ECO:0000256" key="2">
    <source>
        <dbReference type="SAM" id="SignalP"/>
    </source>
</evidence>
<feature type="domain" description="Thioredoxin" evidence="3">
    <location>
        <begin position="41"/>
        <end position="183"/>
    </location>
</feature>
<dbReference type="PANTHER" id="PTHR42852:SF18">
    <property type="entry name" value="CHROMOSOME UNDETERMINED SCAFFOLD_47, WHOLE GENOME SHOTGUN SEQUENCE"/>
    <property type="match status" value="1"/>
</dbReference>
<dbReference type="InterPro" id="IPR000866">
    <property type="entry name" value="AhpC/TSA"/>
</dbReference>
<dbReference type="Gene3D" id="3.40.30.10">
    <property type="entry name" value="Glutaredoxin"/>
    <property type="match status" value="1"/>
</dbReference>
<gene>
    <name evidence="4" type="ORF">CLV78_103171</name>
</gene>
<dbReference type="GO" id="GO:0015036">
    <property type="term" value="F:disulfide oxidoreductase activity"/>
    <property type="evidence" value="ECO:0007669"/>
    <property type="project" value="UniProtKB-ARBA"/>
</dbReference>
<sequence length="185" mass="20040">MKHLLAAMVYTGLAVLANPASADVETAAALREGDMKKLVLHEAPKDAIDVVVVDIAGQSYSLADKRGQWLVVNFWATWCAPCRKEMPTLSNLQTMMDGKPVEVVTIATGRNNPQAIRKFFEDIGVTNLPDYLDPKQKVARQFGVMGLPVTVVLDPEGREVGRLIGDAHWDSDSALAILEALAAEG</sequence>
<keyword evidence="5" id="KW-1185">Reference proteome</keyword>
<name>A0A2T0RSY0_9RHOB</name>
<comment type="caution">
    <text evidence="4">The sequence shown here is derived from an EMBL/GenBank/DDBJ whole genome shotgun (WGS) entry which is preliminary data.</text>
</comment>
<evidence type="ECO:0000256" key="1">
    <source>
        <dbReference type="ARBA" id="ARBA00023284"/>
    </source>
</evidence>
<dbReference type="InterPro" id="IPR013766">
    <property type="entry name" value="Thioredoxin_domain"/>
</dbReference>
<evidence type="ECO:0000313" key="5">
    <source>
        <dbReference type="Proteomes" id="UP000239480"/>
    </source>
</evidence>
<keyword evidence="2" id="KW-0732">Signal</keyword>
<organism evidence="4 5">
    <name type="scientific">Aliiruegeria haliotis</name>
    <dbReference type="NCBI Taxonomy" id="1280846"/>
    <lineage>
        <taxon>Bacteria</taxon>
        <taxon>Pseudomonadati</taxon>
        <taxon>Pseudomonadota</taxon>
        <taxon>Alphaproteobacteria</taxon>
        <taxon>Rhodobacterales</taxon>
        <taxon>Roseobacteraceae</taxon>
        <taxon>Aliiruegeria</taxon>
    </lineage>
</organism>
<dbReference type="CDD" id="cd02966">
    <property type="entry name" value="TlpA_like_family"/>
    <property type="match status" value="1"/>
</dbReference>
<accession>A0A2T0RSY0</accession>
<feature type="signal peptide" evidence="2">
    <location>
        <begin position="1"/>
        <end position="22"/>
    </location>
</feature>
<dbReference type="SUPFAM" id="SSF52833">
    <property type="entry name" value="Thioredoxin-like"/>
    <property type="match status" value="1"/>
</dbReference>
<evidence type="ECO:0000259" key="3">
    <source>
        <dbReference type="PROSITE" id="PS51352"/>
    </source>
</evidence>
<dbReference type="InterPro" id="IPR050553">
    <property type="entry name" value="Thioredoxin_ResA/DsbE_sf"/>
</dbReference>
<protein>
    <submittedName>
        <fullName evidence="4">Thiol-disulfide isomerase/thioredoxin</fullName>
    </submittedName>
</protein>
<dbReference type="RefSeq" id="WP_106204684.1">
    <property type="nucleotide sequence ID" value="NZ_PVTD01000003.1"/>
</dbReference>
<keyword evidence="4" id="KW-0413">Isomerase</keyword>
<feature type="chain" id="PRO_5015691504" evidence="2">
    <location>
        <begin position="23"/>
        <end position="185"/>
    </location>
</feature>
<reference evidence="4 5" key="1">
    <citation type="submission" date="2018-03" db="EMBL/GenBank/DDBJ databases">
        <title>Genomic Encyclopedia of Archaeal and Bacterial Type Strains, Phase II (KMG-II): from individual species to whole genera.</title>
        <authorList>
            <person name="Goeker M."/>
        </authorList>
    </citation>
    <scope>NUCLEOTIDE SEQUENCE [LARGE SCALE GENOMIC DNA]</scope>
    <source>
        <strain evidence="4 5">DSM 29328</strain>
    </source>
</reference>